<evidence type="ECO:0000256" key="1">
    <source>
        <dbReference type="ARBA" id="ARBA00004435"/>
    </source>
</evidence>
<dbReference type="Gene3D" id="1.20.140.150">
    <property type="match status" value="1"/>
</dbReference>
<feature type="region of interest" description="Disordered" evidence="10">
    <location>
        <begin position="230"/>
        <end position="250"/>
    </location>
</feature>
<dbReference type="AlphaFoldDB" id="A0A8B9KJB8"/>
<evidence type="ECO:0000256" key="3">
    <source>
        <dbReference type="ARBA" id="ARBA00008295"/>
    </source>
</evidence>
<keyword evidence="9 11" id="KW-0472">Membrane</keyword>
<dbReference type="GO" id="GO:0005923">
    <property type="term" value="C:bicellular tight junction"/>
    <property type="evidence" value="ECO:0007669"/>
    <property type="project" value="UniProtKB-SubCell"/>
</dbReference>
<keyword evidence="7" id="KW-0965">Cell junction</keyword>
<dbReference type="GO" id="GO:0005198">
    <property type="term" value="F:structural molecule activity"/>
    <property type="evidence" value="ECO:0007669"/>
    <property type="project" value="InterPro"/>
</dbReference>
<gene>
    <name evidence="12" type="primary">cldn10l2</name>
</gene>
<comment type="subcellular location">
    <subcellularLocation>
        <location evidence="1">Cell junction</location>
        <location evidence="1">Tight junction</location>
    </subcellularLocation>
    <subcellularLocation>
        <location evidence="2">Cell membrane</location>
        <topology evidence="2">Multi-pass membrane protein</topology>
    </subcellularLocation>
</comment>
<dbReference type="Proteomes" id="UP000694621">
    <property type="component" value="Unplaced"/>
</dbReference>
<feature type="transmembrane region" description="Helical" evidence="11">
    <location>
        <begin position="175"/>
        <end position="200"/>
    </location>
</feature>
<reference evidence="12" key="1">
    <citation type="submission" date="2025-08" db="UniProtKB">
        <authorList>
            <consortium name="Ensembl"/>
        </authorList>
    </citation>
    <scope>IDENTIFICATION</scope>
</reference>
<evidence type="ECO:0000256" key="10">
    <source>
        <dbReference type="SAM" id="MobiDB-lite"/>
    </source>
</evidence>
<dbReference type="InterPro" id="IPR006187">
    <property type="entry name" value="Claudin"/>
</dbReference>
<evidence type="ECO:0000256" key="9">
    <source>
        <dbReference type="ARBA" id="ARBA00023136"/>
    </source>
</evidence>
<dbReference type="PRINTS" id="PR01077">
    <property type="entry name" value="CLAUDIN"/>
</dbReference>
<evidence type="ECO:0000313" key="13">
    <source>
        <dbReference type="Proteomes" id="UP000694621"/>
    </source>
</evidence>
<feature type="transmembrane region" description="Helical" evidence="11">
    <location>
        <begin position="132"/>
        <end position="154"/>
    </location>
</feature>
<evidence type="ECO:0000256" key="11">
    <source>
        <dbReference type="SAM" id="Phobius"/>
    </source>
</evidence>
<sequence length="269" mass="29914">MKKTVIQVLGFLISTLGWFTVCCTLAMDKWRITYIGGQGGAWIIKAAWYYSNLWKDCYTDTSSVDNCRDYDVMWVINPTNTAERGFIQTVRGLLLFGMVVGFFAAIFCFVGMDCTYIGGSERTNDIILLTGALFHFIGGVAGAAAYCFFTIKLGRANFVRLSARGFLRYQIGPPIYLGFAGSFCIIVGSILYAVTVYRIIVPKREVDPSKPRKPMSTKTYIPVAKTRTLHNGGRTPSVQSKLSRPISQSSSQVSRISRITEMSVRDAFV</sequence>
<evidence type="ECO:0000313" key="12">
    <source>
        <dbReference type="Ensembl" id="ENSAMXP00005037485.1"/>
    </source>
</evidence>
<evidence type="ECO:0000256" key="6">
    <source>
        <dbReference type="ARBA" id="ARBA00022692"/>
    </source>
</evidence>
<accession>A0A8B9KJB8</accession>
<name>A0A8B9KJB8_ASTMX</name>
<feature type="transmembrane region" description="Helical" evidence="11">
    <location>
        <begin position="93"/>
        <end position="112"/>
    </location>
</feature>
<dbReference type="Pfam" id="PF00822">
    <property type="entry name" value="PMP22_Claudin"/>
    <property type="match status" value="1"/>
</dbReference>
<evidence type="ECO:0000256" key="7">
    <source>
        <dbReference type="ARBA" id="ARBA00022949"/>
    </source>
</evidence>
<feature type="compositionally biased region" description="Low complexity" evidence="10">
    <location>
        <begin position="239"/>
        <end position="250"/>
    </location>
</feature>
<dbReference type="InterPro" id="IPR004031">
    <property type="entry name" value="PMP22/EMP/MP20/Claudin"/>
</dbReference>
<keyword evidence="8 11" id="KW-1133">Transmembrane helix</keyword>
<organism evidence="12 13">
    <name type="scientific">Astyanax mexicanus</name>
    <name type="common">Blind cave fish</name>
    <name type="synonym">Astyanax fasciatus mexicanus</name>
    <dbReference type="NCBI Taxonomy" id="7994"/>
    <lineage>
        <taxon>Eukaryota</taxon>
        <taxon>Metazoa</taxon>
        <taxon>Chordata</taxon>
        <taxon>Craniata</taxon>
        <taxon>Vertebrata</taxon>
        <taxon>Euteleostomi</taxon>
        <taxon>Actinopterygii</taxon>
        <taxon>Neopterygii</taxon>
        <taxon>Teleostei</taxon>
        <taxon>Ostariophysi</taxon>
        <taxon>Characiformes</taxon>
        <taxon>Characoidei</taxon>
        <taxon>Acestrorhamphidae</taxon>
        <taxon>Acestrorhamphinae</taxon>
        <taxon>Astyanax</taxon>
    </lineage>
</organism>
<protein>
    <submittedName>
        <fullName evidence="12">Claudin 10-like 2</fullName>
    </submittedName>
</protein>
<dbReference type="PROSITE" id="PS01346">
    <property type="entry name" value="CLAUDIN"/>
    <property type="match status" value="1"/>
</dbReference>
<keyword evidence="6 11" id="KW-0812">Transmembrane</keyword>
<proteinExistence type="inferred from homology"/>
<feature type="transmembrane region" description="Helical" evidence="11">
    <location>
        <begin position="6"/>
        <end position="27"/>
    </location>
</feature>
<evidence type="ECO:0000256" key="4">
    <source>
        <dbReference type="ARBA" id="ARBA00022427"/>
    </source>
</evidence>
<dbReference type="Ensembl" id="ENSAMXT00005040845.1">
    <property type="protein sequence ID" value="ENSAMXP00005037485.1"/>
    <property type="gene ID" value="ENSAMXG00005017830.1"/>
</dbReference>
<evidence type="ECO:0000256" key="5">
    <source>
        <dbReference type="ARBA" id="ARBA00022475"/>
    </source>
</evidence>
<dbReference type="GO" id="GO:0005886">
    <property type="term" value="C:plasma membrane"/>
    <property type="evidence" value="ECO:0007669"/>
    <property type="project" value="UniProtKB-SubCell"/>
</dbReference>
<comment type="similarity">
    <text evidence="3">Belongs to the claudin family.</text>
</comment>
<dbReference type="InterPro" id="IPR017974">
    <property type="entry name" value="Claudin_CS"/>
</dbReference>
<keyword evidence="5" id="KW-1003">Cell membrane</keyword>
<evidence type="ECO:0000256" key="2">
    <source>
        <dbReference type="ARBA" id="ARBA00004651"/>
    </source>
</evidence>
<dbReference type="PANTHER" id="PTHR12002">
    <property type="entry name" value="CLAUDIN"/>
    <property type="match status" value="1"/>
</dbReference>
<keyword evidence="4" id="KW-0796">Tight junction</keyword>
<evidence type="ECO:0000256" key="8">
    <source>
        <dbReference type="ARBA" id="ARBA00022989"/>
    </source>
</evidence>